<feature type="active site" description="O-(5'-phospho-DNA)-tyrosine intermediate" evidence="6">
    <location>
        <position position="140"/>
    </location>
</feature>
<organism evidence="8 9">
    <name type="scientific">Evtepia gabavorous</name>
    <dbReference type="NCBI Taxonomy" id="2211183"/>
    <lineage>
        <taxon>Bacteria</taxon>
        <taxon>Bacillati</taxon>
        <taxon>Bacillota</taxon>
        <taxon>Clostridia</taxon>
        <taxon>Eubacteriales</taxon>
        <taxon>Evtepia</taxon>
    </lineage>
</organism>
<dbReference type="PANTHER" id="PTHR43493">
    <property type="entry name" value="DNA GYRASE/TOPOISOMERASE SUBUNIT A"/>
    <property type="match status" value="1"/>
</dbReference>
<comment type="catalytic activity">
    <reaction evidence="1 6">
        <text>ATP-dependent breakage, passage and rejoining of double-stranded DNA.</text>
        <dbReference type="EC" id="5.6.2.2"/>
    </reaction>
</comment>
<evidence type="ECO:0000256" key="1">
    <source>
        <dbReference type="ARBA" id="ARBA00000185"/>
    </source>
</evidence>
<evidence type="ECO:0000256" key="5">
    <source>
        <dbReference type="ARBA" id="ARBA00023235"/>
    </source>
</evidence>
<dbReference type="OrthoDB" id="9806486at2"/>
<dbReference type="InterPro" id="IPR013760">
    <property type="entry name" value="Topo_IIA-like_dom_sf"/>
</dbReference>
<evidence type="ECO:0000256" key="2">
    <source>
        <dbReference type="ARBA" id="ARBA00008263"/>
    </source>
</evidence>
<keyword evidence="3 6" id="KW-0799">Topoisomerase</keyword>
<dbReference type="GO" id="GO:0003677">
    <property type="term" value="F:DNA binding"/>
    <property type="evidence" value="ECO:0007669"/>
    <property type="project" value="UniProtKB-UniRule"/>
</dbReference>
<dbReference type="Gene3D" id="1.10.268.10">
    <property type="entry name" value="Topoisomerase, domain 3"/>
    <property type="match status" value="1"/>
</dbReference>
<dbReference type="EMBL" id="QQRQ01000011">
    <property type="protein sequence ID" value="RFT06356.1"/>
    <property type="molecule type" value="Genomic_DNA"/>
</dbReference>
<dbReference type="SUPFAM" id="SSF101904">
    <property type="entry name" value="GyrA/ParC C-terminal domain-like"/>
    <property type="match status" value="1"/>
</dbReference>
<evidence type="ECO:0000313" key="8">
    <source>
        <dbReference type="EMBL" id="RFT06356.1"/>
    </source>
</evidence>
<gene>
    <name evidence="8" type="ORF">DV520_07640</name>
</gene>
<evidence type="ECO:0000313" key="9">
    <source>
        <dbReference type="Proteomes" id="UP000260649"/>
    </source>
</evidence>
<evidence type="ECO:0000259" key="7">
    <source>
        <dbReference type="PROSITE" id="PS52040"/>
    </source>
</evidence>
<dbReference type="InterPro" id="IPR013757">
    <property type="entry name" value="Topo_IIA_A_a_sf"/>
</dbReference>
<dbReference type="PANTHER" id="PTHR43493:SF5">
    <property type="entry name" value="DNA GYRASE SUBUNIT A, CHLOROPLASTIC_MITOCHONDRIAL"/>
    <property type="match status" value="1"/>
</dbReference>
<dbReference type="PROSITE" id="PS52040">
    <property type="entry name" value="TOPO_IIA"/>
    <property type="match status" value="1"/>
</dbReference>
<keyword evidence="9" id="KW-1185">Reference proteome</keyword>
<accession>A0A3E2B321</accession>
<dbReference type="InterPro" id="IPR002205">
    <property type="entry name" value="Topo_IIA_dom_A"/>
</dbReference>
<dbReference type="GeneID" id="97995601"/>
<dbReference type="Gene3D" id="3.30.1360.40">
    <property type="match status" value="1"/>
</dbReference>
<keyword evidence="4 6" id="KW-0238">DNA-binding</keyword>
<dbReference type="Proteomes" id="UP000260649">
    <property type="component" value="Unassembled WGS sequence"/>
</dbReference>
<dbReference type="GO" id="GO:0034335">
    <property type="term" value="F:DNA negative supercoiling activity"/>
    <property type="evidence" value="ECO:0007669"/>
    <property type="project" value="UniProtKB-ARBA"/>
</dbReference>
<feature type="domain" description="Topo IIA-type catalytic" evidence="7">
    <location>
        <begin position="51"/>
        <end position="515"/>
    </location>
</feature>
<evidence type="ECO:0000256" key="4">
    <source>
        <dbReference type="ARBA" id="ARBA00023125"/>
    </source>
</evidence>
<dbReference type="AlphaFoldDB" id="A0A3E2B321"/>
<evidence type="ECO:0000256" key="6">
    <source>
        <dbReference type="PROSITE-ProRule" id="PRU01384"/>
    </source>
</evidence>
<dbReference type="Pfam" id="PF00521">
    <property type="entry name" value="DNA_topoisoIV"/>
    <property type="match status" value="1"/>
</dbReference>
<name>A0A3E2B321_9FIRM</name>
<proteinExistence type="inferred from homology"/>
<dbReference type="InterPro" id="IPR013758">
    <property type="entry name" value="Topo_IIA_A/C_ab"/>
</dbReference>
<dbReference type="InterPro" id="IPR050220">
    <property type="entry name" value="Type_II_DNA_Topoisomerases"/>
</dbReference>
<keyword evidence="5 6" id="KW-0413">Isomerase</keyword>
<reference evidence="8 9" key="1">
    <citation type="submission" date="2018-07" db="EMBL/GenBank/DDBJ databases">
        <title>GABA Modulating Bacteria of the Human Gut Microbiota.</title>
        <authorList>
            <person name="Strandwitz P."/>
            <person name="Kim K.H."/>
            <person name="Terekhova D."/>
            <person name="Liu J.K."/>
            <person name="Sharma A."/>
            <person name="Levering J."/>
            <person name="Mcdonald D."/>
            <person name="Dietrich D."/>
            <person name="Ramadhar T.R."/>
            <person name="Lekbua A."/>
            <person name="Mroue N."/>
            <person name="Liston C."/>
            <person name="Stewart E.J."/>
            <person name="Dubin M.J."/>
            <person name="Zengler K."/>
            <person name="Knight R."/>
            <person name="Gilbert J.A."/>
            <person name="Clardy J."/>
            <person name="Lewis K."/>
        </authorList>
    </citation>
    <scope>NUCLEOTIDE SEQUENCE [LARGE SCALE GENOMIC DNA]</scope>
    <source>
        <strain evidence="8 9">KLE1738</strain>
    </source>
</reference>
<dbReference type="GO" id="GO:0005737">
    <property type="term" value="C:cytoplasm"/>
    <property type="evidence" value="ECO:0007669"/>
    <property type="project" value="TreeGrafter"/>
</dbReference>
<dbReference type="GO" id="GO:0006265">
    <property type="term" value="P:DNA topological change"/>
    <property type="evidence" value="ECO:0007669"/>
    <property type="project" value="UniProtKB-UniRule"/>
</dbReference>
<dbReference type="Gene3D" id="2.120.10.90">
    <property type="entry name" value="DNA gyrase/topoisomerase IV, subunit A, C-terminal"/>
    <property type="match status" value="1"/>
</dbReference>
<comment type="similarity">
    <text evidence="2">Belongs to the type II topoisomerase GyrA/ParC subunit family.</text>
</comment>
<evidence type="ECO:0000256" key="3">
    <source>
        <dbReference type="ARBA" id="ARBA00023029"/>
    </source>
</evidence>
<dbReference type="SMART" id="SM00434">
    <property type="entry name" value="TOP4c"/>
    <property type="match status" value="1"/>
</dbReference>
<dbReference type="GO" id="GO:0009330">
    <property type="term" value="C:DNA topoisomerase type II (double strand cut, ATP-hydrolyzing) complex"/>
    <property type="evidence" value="ECO:0007669"/>
    <property type="project" value="TreeGrafter"/>
</dbReference>
<protein>
    <submittedName>
        <fullName evidence="8">Topoisomerase IV</fullName>
    </submittedName>
</protein>
<dbReference type="RefSeq" id="WP_117142337.1">
    <property type="nucleotide sequence ID" value="NZ_CAKXKJ010000028.1"/>
</dbReference>
<comment type="caution">
    <text evidence="8">The sequence shown here is derived from an EMBL/GenBank/DDBJ whole genome shotgun (WGS) entry which is preliminary data.</text>
</comment>
<dbReference type="InterPro" id="IPR035516">
    <property type="entry name" value="Gyrase/topoIV_suA_C"/>
</dbReference>
<dbReference type="Gene3D" id="3.90.199.10">
    <property type="entry name" value="Topoisomerase II, domain 5"/>
    <property type="match status" value="1"/>
</dbReference>
<dbReference type="SUPFAM" id="SSF56719">
    <property type="entry name" value="Type II DNA topoisomerase"/>
    <property type="match status" value="1"/>
</dbReference>
<dbReference type="GO" id="GO:0005524">
    <property type="term" value="F:ATP binding"/>
    <property type="evidence" value="ECO:0007669"/>
    <property type="project" value="InterPro"/>
</dbReference>
<sequence>MARKKSSDQGKKRVNPEGVMGLHAEVLEQPITDTLEINYMPYAMSVIISRAIPEIDGFKPSHRKLLYTMYQMKLLTGGRTKSANVVGATMKLNPHGDGAIYETMVRLSRGYGALLHPPVDSKGNFGKVYSRDMAYAASRYTEVKLDGICEELFRDIDKDVVDFVPNYDGTLTEPVLLPTTFPNILVSANMGIAVGMASNLCGFNLTEVCEAAIARIRHPEADLLDTLRAPDFPTGGQLLYDRKEMENIYRTGRGSFKVRAKWRYVKSENLIEIYEIPYTTTAEAILDKVAELIKLGKVREVADMRDETDLSGLKLAIDLKRGTDPDKLMQKLFRTTPLQDSFACNFNILVDGMPKVMGVGEILDRWTAWRSDCVRRSAQFTLRQKEEKLHLLRGLGAILLDIDKAIAIIRGTEKDAMVVPNLMEGFQLDKVQAEYVADIRLRNINKEYILKRTAETEQLEKDIADLADLIAKPTRIQKEIIRQLEAVKKAHGQDRRTEILLQDQLAEEVPEEEDVPSYPVHLFLSREGYFKKITPQSLRMSGEQKYKEGDGPAFHWETTSAAELLFFTNRQQCYKAFAHAFDDSKASVLGDYLPAKLEMEEGETILWAGLAGDYTGQLLFFFANGKVARVPLASYQTVTRRKKLTGAYSDKSPLKDVLALPAGQEEDVVLYSTEGRALLFQTDGIPVKTTRSTQGVQVMTLKKSYQVDHAAPLGQTSLVNQSRYRARSLPAAGALLKAEDQGDRQMTLEI</sequence>